<dbReference type="SUPFAM" id="SSF56112">
    <property type="entry name" value="Protein kinase-like (PK-like)"/>
    <property type="match status" value="1"/>
</dbReference>
<evidence type="ECO:0000256" key="5">
    <source>
        <dbReference type="ARBA" id="ARBA00022840"/>
    </source>
</evidence>
<protein>
    <recommendedName>
        <fullName evidence="7">Protein kinase domain-containing protein</fullName>
    </recommendedName>
</protein>
<keyword evidence="1" id="KW-0723">Serine/threonine-protein kinase</keyword>
<dbReference type="KEGG" id="mlr:MELLADRAFT_90441"/>
<name>F4RWY3_MELLP</name>
<dbReference type="STRING" id="747676.F4RWY3"/>
<keyword evidence="2" id="KW-0808">Transferase</keyword>
<dbReference type="HOGENOM" id="CLU_1008594_0_0_1"/>
<feature type="domain" description="Protein kinase" evidence="7">
    <location>
        <begin position="27"/>
        <end position="256"/>
    </location>
</feature>
<evidence type="ECO:0000313" key="8">
    <source>
        <dbReference type="EMBL" id="EGG03102.1"/>
    </source>
</evidence>
<dbReference type="InParanoid" id="F4RWY3"/>
<dbReference type="SMART" id="SM00220">
    <property type="entry name" value="S_TKc"/>
    <property type="match status" value="1"/>
</dbReference>
<evidence type="ECO:0000256" key="1">
    <source>
        <dbReference type="ARBA" id="ARBA00022527"/>
    </source>
</evidence>
<reference evidence="9" key="1">
    <citation type="journal article" date="2011" name="Proc. Natl. Acad. Sci. U.S.A.">
        <title>Obligate biotrophy features unraveled by the genomic analysis of rust fungi.</title>
        <authorList>
            <person name="Duplessis S."/>
            <person name="Cuomo C.A."/>
            <person name="Lin Y.-C."/>
            <person name="Aerts A."/>
            <person name="Tisserant E."/>
            <person name="Veneault-Fourrey C."/>
            <person name="Joly D.L."/>
            <person name="Hacquard S."/>
            <person name="Amselem J."/>
            <person name="Cantarel B.L."/>
            <person name="Chiu R."/>
            <person name="Coutinho P.M."/>
            <person name="Feau N."/>
            <person name="Field M."/>
            <person name="Frey P."/>
            <person name="Gelhaye E."/>
            <person name="Goldberg J."/>
            <person name="Grabherr M.G."/>
            <person name="Kodira C.D."/>
            <person name="Kohler A."/>
            <person name="Kuees U."/>
            <person name="Lindquist E.A."/>
            <person name="Lucas S.M."/>
            <person name="Mago R."/>
            <person name="Mauceli E."/>
            <person name="Morin E."/>
            <person name="Murat C."/>
            <person name="Pangilinan J.L."/>
            <person name="Park R."/>
            <person name="Pearson M."/>
            <person name="Quesneville H."/>
            <person name="Rouhier N."/>
            <person name="Sakthikumar S."/>
            <person name="Salamov A.A."/>
            <person name="Schmutz J."/>
            <person name="Selles B."/>
            <person name="Shapiro H."/>
            <person name="Tanguay P."/>
            <person name="Tuskan G.A."/>
            <person name="Henrissat B."/>
            <person name="Van de Peer Y."/>
            <person name="Rouze P."/>
            <person name="Ellis J.G."/>
            <person name="Dodds P.N."/>
            <person name="Schein J.E."/>
            <person name="Zhong S."/>
            <person name="Hamelin R.C."/>
            <person name="Grigoriev I.V."/>
            <person name="Szabo L.J."/>
            <person name="Martin F."/>
        </authorList>
    </citation>
    <scope>NUCLEOTIDE SEQUENCE [LARGE SCALE GENOMIC DNA]</scope>
    <source>
        <strain evidence="9">98AG31 / pathotype 3-4-7</strain>
    </source>
</reference>
<dbReference type="InterPro" id="IPR000719">
    <property type="entry name" value="Prot_kinase_dom"/>
</dbReference>
<dbReference type="Gene3D" id="3.30.200.20">
    <property type="entry name" value="Phosphorylase Kinase, domain 1"/>
    <property type="match status" value="1"/>
</dbReference>
<dbReference type="PROSITE" id="PS00107">
    <property type="entry name" value="PROTEIN_KINASE_ATP"/>
    <property type="match status" value="1"/>
</dbReference>
<evidence type="ECO:0000256" key="3">
    <source>
        <dbReference type="ARBA" id="ARBA00022741"/>
    </source>
</evidence>
<dbReference type="GO" id="GO:0004674">
    <property type="term" value="F:protein serine/threonine kinase activity"/>
    <property type="evidence" value="ECO:0007669"/>
    <property type="project" value="UniProtKB-KW"/>
</dbReference>
<dbReference type="PROSITE" id="PS50011">
    <property type="entry name" value="PROTEIN_KINASE_DOM"/>
    <property type="match status" value="1"/>
</dbReference>
<evidence type="ECO:0000256" key="4">
    <source>
        <dbReference type="ARBA" id="ARBA00022777"/>
    </source>
</evidence>
<dbReference type="OrthoDB" id="193931at2759"/>
<dbReference type="eggNOG" id="KOG0598">
    <property type="taxonomic scope" value="Eukaryota"/>
</dbReference>
<dbReference type="Proteomes" id="UP000001072">
    <property type="component" value="Unassembled WGS sequence"/>
</dbReference>
<dbReference type="GeneID" id="18935566"/>
<evidence type="ECO:0000313" key="9">
    <source>
        <dbReference type="Proteomes" id="UP000001072"/>
    </source>
</evidence>
<gene>
    <name evidence="8" type="ORF">MELLADRAFT_90441</name>
</gene>
<keyword evidence="9" id="KW-1185">Reference proteome</keyword>
<dbReference type="Gene3D" id="1.10.510.10">
    <property type="entry name" value="Transferase(Phosphotransferase) domain 1"/>
    <property type="match status" value="1"/>
</dbReference>
<evidence type="ECO:0000256" key="6">
    <source>
        <dbReference type="PROSITE-ProRule" id="PRU10141"/>
    </source>
</evidence>
<keyword evidence="5 6" id="KW-0067">ATP-binding</keyword>
<dbReference type="FunFam" id="3.30.200.20:FF:000042">
    <property type="entry name" value="Aurora kinase A"/>
    <property type="match status" value="1"/>
</dbReference>
<sequence>MKLKLRVNHPTAPGSVPNNGSLLRRDYERLQLLGRGGFSQVYKARSRSNKNIYAIKVISRKDENSSSQDAIIMNEINILKDIKHPLIVGFHGFYRTCTDFHIVLGYAPPKLYSIDVARAIAYLHQNHIIHADIKLENALITLDNRIVISDFGLAVRAYSRQVAQVGGTPHARAPEVLSGLVCTPALDWWGLGVMLFEMVTHRLPFDSSTDAGLRTAILEADPNMPEDFRSLVRWFFQKDPFYRLSSLDFFLAHDYLSDVIPSTDLSSGSSTTQSEN</sequence>
<dbReference type="VEuPathDB" id="FungiDB:MELLADRAFT_90441"/>
<accession>F4RWY3</accession>
<organism evidence="9">
    <name type="scientific">Melampsora larici-populina (strain 98AG31 / pathotype 3-4-7)</name>
    <name type="common">Poplar leaf rust fungus</name>
    <dbReference type="NCBI Taxonomy" id="747676"/>
    <lineage>
        <taxon>Eukaryota</taxon>
        <taxon>Fungi</taxon>
        <taxon>Dikarya</taxon>
        <taxon>Basidiomycota</taxon>
        <taxon>Pucciniomycotina</taxon>
        <taxon>Pucciniomycetes</taxon>
        <taxon>Pucciniales</taxon>
        <taxon>Melampsoraceae</taxon>
        <taxon>Melampsora</taxon>
    </lineage>
</organism>
<evidence type="ECO:0000259" key="7">
    <source>
        <dbReference type="PROSITE" id="PS50011"/>
    </source>
</evidence>
<proteinExistence type="predicted"/>
<dbReference type="AlphaFoldDB" id="F4RWY3"/>
<feature type="binding site" evidence="6">
    <location>
        <position position="56"/>
    </location>
    <ligand>
        <name>ATP</name>
        <dbReference type="ChEBI" id="CHEBI:30616"/>
    </ligand>
</feature>
<keyword evidence="4" id="KW-0418">Kinase</keyword>
<dbReference type="PANTHER" id="PTHR24351">
    <property type="entry name" value="RIBOSOMAL PROTEIN S6 KINASE"/>
    <property type="match status" value="1"/>
</dbReference>
<dbReference type="InterPro" id="IPR017441">
    <property type="entry name" value="Protein_kinase_ATP_BS"/>
</dbReference>
<evidence type="ECO:0000256" key="2">
    <source>
        <dbReference type="ARBA" id="ARBA00022679"/>
    </source>
</evidence>
<dbReference type="RefSeq" id="XP_007413562.1">
    <property type="nucleotide sequence ID" value="XM_007413500.1"/>
</dbReference>
<dbReference type="GO" id="GO:0005524">
    <property type="term" value="F:ATP binding"/>
    <property type="evidence" value="ECO:0007669"/>
    <property type="project" value="UniProtKB-UniRule"/>
</dbReference>
<dbReference type="EMBL" id="GL883126">
    <property type="protein sequence ID" value="EGG03102.1"/>
    <property type="molecule type" value="Genomic_DNA"/>
</dbReference>
<dbReference type="Pfam" id="PF00069">
    <property type="entry name" value="Pkinase"/>
    <property type="match status" value="1"/>
</dbReference>
<keyword evidence="3 6" id="KW-0547">Nucleotide-binding</keyword>
<dbReference type="InterPro" id="IPR011009">
    <property type="entry name" value="Kinase-like_dom_sf"/>
</dbReference>